<dbReference type="EMBL" id="JANBPG010001424">
    <property type="protein sequence ID" value="KAJ1890022.1"/>
    <property type="molecule type" value="Genomic_DNA"/>
</dbReference>
<proteinExistence type="predicted"/>
<evidence type="ECO:0000313" key="2">
    <source>
        <dbReference type="Proteomes" id="UP001150581"/>
    </source>
</evidence>
<organism evidence="1 2">
    <name type="scientific">Kickxella alabastrina</name>
    <dbReference type="NCBI Taxonomy" id="61397"/>
    <lineage>
        <taxon>Eukaryota</taxon>
        <taxon>Fungi</taxon>
        <taxon>Fungi incertae sedis</taxon>
        <taxon>Zoopagomycota</taxon>
        <taxon>Kickxellomycotina</taxon>
        <taxon>Kickxellomycetes</taxon>
        <taxon>Kickxellales</taxon>
        <taxon>Kickxellaceae</taxon>
        <taxon>Kickxella</taxon>
    </lineage>
</organism>
<reference evidence="1" key="1">
    <citation type="submission" date="2022-07" db="EMBL/GenBank/DDBJ databases">
        <title>Phylogenomic reconstructions and comparative analyses of Kickxellomycotina fungi.</title>
        <authorList>
            <person name="Reynolds N.K."/>
            <person name="Stajich J.E."/>
            <person name="Barry K."/>
            <person name="Grigoriev I.V."/>
            <person name="Crous P."/>
            <person name="Smith M.E."/>
        </authorList>
    </citation>
    <scope>NUCLEOTIDE SEQUENCE</scope>
    <source>
        <strain evidence="1">Benny 63K</strain>
    </source>
</reference>
<name>A0ACC1IBT2_9FUNG</name>
<dbReference type="Proteomes" id="UP001150581">
    <property type="component" value="Unassembled WGS sequence"/>
</dbReference>
<comment type="caution">
    <text evidence="1">The sequence shown here is derived from an EMBL/GenBank/DDBJ whole genome shotgun (WGS) entry which is preliminary data.</text>
</comment>
<keyword evidence="2" id="KW-1185">Reference proteome</keyword>
<sequence>MLSAKRYSPALLRSVRSALRSRVGADEGVVELASRPVCWNKTNFADISPAVQKRQPLATGRSLFGTHSCTQTRNYAISTHAAKTKVPQCPTCGAAFQTERAGAPGYLNDQKWRQMNQANLVQGLPTIEGATLGESTIIPALAEHGADDVVDKGSEPKVLSDEEYQNAIKNLDDPDLRAIFSGEAMPGFVDPNNMVAEPMAADPEAGAEKNSKKAEPHSAIVASRLKRRAEQGRDRIVCQRCYKLMHHNQIDNPWKQDIVSDPRSLKFMRYRANLLAVVVCDIFDLPGSLIPNLGEFIGERHPVILVANKADLLPKDYHQERVIMWFKRFAKDLNLNIQSIHLVSSLKNLGTRELAADITERRRAGQDIYMVGRANVGKSELINALLRISMGGYKHKVLASHVPGTTMGLSGVPLRHFAKALVPVEGVRPQDRQANLYDTPGVFSNKSLLSFLNNNELKMAMCSKRITPFTYILNHGQSIMLGGLGRIDLVDGPEYVYVTVFSNIHPHFTRTQRAVELTERLEAGEKTFLRPPIGDEDRLKSFPKSKLAVEHTFEGTHKQHATLDVAFAGIGWVAITGQFPRATIQVFTPNGMGVSVRPPLMPFEYKMITPHTSSTRKTPK</sequence>
<accession>A0ACC1IBT2</accession>
<gene>
    <name evidence="1" type="primary">NOA1_2</name>
    <name evidence="1" type="ORF">LPJ66_007715</name>
</gene>
<evidence type="ECO:0000313" key="1">
    <source>
        <dbReference type="EMBL" id="KAJ1890022.1"/>
    </source>
</evidence>
<protein>
    <submittedName>
        <fullName evidence="1">Nitric oxide associated protein 1</fullName>
    </submittedName>
</protein>